<keyword evidence="2" id="KW-1185">Reference proteome</keyword>
<dbReference type="Gene3D" id="3.40.50.1010">
    <property type="entry name" value="5'-nuclease"/>
    <property type="match status" value="1"/>
</dbReference>
<accession>L9ZYL0</accession>
<evidence type="ECO:0008006" key="3">
    <source>
        <dbReference type="Google" id="ProtNLM"/>
    </source>
</evidence>
<organism evidence="1 2">
    <name type="scientific">Natrialba taiwanensis DSM 12281</name>
    <dbReference type="NCBI Taxonomy" id="1230458"/>
    <lineage>
        <taxon>Archaea</taxon>
        <taxon>Methanobacteriati</taxon>
        <taxon>Methanobacteriota</taxon>
        <taxon>Stenosarchaea group</taxon>
        <taxon>Halobacteria</taxon>
        <taxon>Halobacteriales</taxon>
        <taxon>Natrialbaceae</taxon>
        <taxon>Natrialba</taxon>
    </lineage>
</organism>
<dbReference type="PATRIC" id="fig|1230458.4.peg.2178"/>
<dbReference type="InterPro" id="IPR021799">
    <property type="entry name" value="PIN-like_prokaryotic"/>
</dbReference>
<comment type="caution">
    <text evidence="1">The sequence shown here is derived from an EMBL/GenBank/DDBJ whole genome shotgun (WGS) entry which is preliminary data.</text>
</comment>
<evidence type="ECO:0000313" key="2">
    <source>
        <dbReference type="Proteomes" id="UP000011648"/>
    </source>
</evidence>
<dbReference type="EMBL" id="AOIL01000038">
    <property type="protein sequence ID" value="ELY91404.1"/>
    <property type="molecule type" value="Genomic_DNA"/>
</dbReference>
<dbReference type="RefSeq" id="WP_006825926.1">
    <property type="nucleotide sequence ID" value="NZ_AOIL01000038.1"/>
</dbReference>
<dbReference type="OrthoDB" id="214513at2157"/>
<reference evidence="1 2" key="1">
    <citation type="journal article" date="2014" name="PLoS Genet.">
        <title>Phylogenetically driven sequencing of extremely halophilic archaea reveals strategies for static and dynamic osmo-response.</title>
        <authorList>
            <person name="Becker E.A."/>
            <person name="Seitzer P.M."/>
            <person name="Tritt A."/>
            <person name="Larsen D."/>
            <person name="Krusor M."/>
            <person name="Yao A.I."/>
            <person name="Wu D."/>
            <person name="Madern D."/>
            <person name="Eisen J.A."/>
            <person name="Darling A.E."/>
            <person name="Facciotti M.T."/>
        </authorList>
    </citation>
    <scope>NUCLEOTIDE SEQUENCE [LARGE SCALE GENOMIC DNA]</scope>
    <source>
        <strain evidence="1 2">DSM 12281</strain>
    </source>
</reference>
<name>L9ZYL0_9EURY</name>
<sequence length="166" mass="18490">MVVVPDTSALVSLAIASDESPIELLFTEYKVRISPEVVEELEEIASYEDTHAEAATRVLDQLDENHIQQPSEQPEYPLDEGETEAIALANETNAEIFLCDEYGELSTVHALLSSPRLLTTPKMMEALVLRGVLSAEDAQAALSEMVDERSWRNNSYVTQFLARFSE</sequence>
<dbReference type="AlphaFoldDB" id="L9ZYL0"/>
<dbReference type="Proteomes" id="UP000011648">
    <property type="component" value="Unassembled WGS sequence"/>
</dbReference>
<protein>
    <recommendedName>
        <fullName evidence="3">Nucleic acid-binding protein</fullName>
    </recommendedName>
</protein>
<gene>
    <name evidence="1" type="ORF">C484_10866</name>
</gene>
<dbReference type="Pfam" id="PF11848">
    <property type="entry name" value="DUF3368"/>
    <property type="match status" value="1"/>
</dbReference>
<evidence type="ECO:0000313" key="1">
    <source>
        <dbReference type="EMBL" id="ELY91404.1"/>
    </source>
</evidence>
<proteinExistence type="predicted"/>